<reference evidence="5" key="1">
    <citation type="submission" date="2023-08" db="EMBL/GenBank/DDBJ databases">
        <title>Complete Genome Sequences of butyrate producing Anaerostipes hadrus strains BA1 and GIF7 isolated from the terminal ileum of a healthy lean male.</title>
        <authorList>
            <person name="Low A."/>
            <person name="Sheludchenko M."/>
            <person name="Cheng H.E."/>
            <person name="Koh X.Q."/>
            <person name="Lee J."/>
        </authorList>
    </citation>
    <scope>NUCLEOTIDE SEQUENCE</scope>
    <source>
        <strain evidence="5">BA1</strain>
    </source>
</reference>
<evidence type="ECO:0000313" key="5">
    <source>
        <dbReference type="EMBL" id="WMD16862.1"/>
    </source>
</evidence>
<dbReference type="CDD" id="cd19138">
    <property type="entry name" value="AKR_YeaE"/>
    <property type="match status" value="1"/>
</dbReference>
<evidence type="ECO:0000256" key="3">
    <source>
        <dbReference type="PIRSR" id="PIRSR000097-3"/>
    </source>
</evidence>
<evidence type="ECO:0000256" key="1">
    <source>
        <dbReference type="PIRSR" id="PIRSR000097-1"/>
    </source>
</evidence>
<dbReference type="EMBL" id="CP132968">
    <property type="protein sequence ID" value="WMD16862.1"/>
    <property type="molecule type" value="Genomic_DNA"/>
</dbReference>
<dbReference type="AlphaFoldDB" id="A0AAQ3PUC5"/>
<accession>A0AAQ3PUC5</accession>
<feature type="binding site" evidence="2">
    <location>
        <position position="115"/>
    </location>
    <ligand>
        <name>substrate</name>
    </ligand>
</feature>
<dbReference type="SUPFAM" id="SSF51430">
    <property type="entry name" value="NAD(P)-linked oxidoreductase"/>
    <property type="match status" value="1"/>
</dbReference>
<dbReference type="RefSeq" id="WP_306857273.1">
    <property type="nucleotide sequence ID" value="NZ_CP132968.1"/>
</dbReference>
<dbReference type="PRINTS" id="PR00069">
    <property type="entry name" value="ALDKETRDTASE"/>
</dbReference>
<name>A0AAQ3PUC5_ANAHA</name>
<organism evidence="5 6">
    <name type="scientific">Anaerostipes hadrus</name>
    <dbReference type="NCBI Taxonomy" id="649756"/>
    <lineage>
        <taxon>Bacteria</taxon>
        <taxon>Bacillati</taxon>
        <taxon>Bacillota</taxon>
        <taxon>Clostridia</taxon>
        <taxon>Lachnospirales</taxon>
        <taxon>Lachnospiraceae</taxon>
        <taxon>Anaerostipes</taxon>
    </lineage>
</organism>
<dbReference type="GeneID" id="92740105"/>
<feature type="domain" description="NADP-dependent oxidoreductase" evidence="4">
    <location>
        <begin position="17"/>
        <end position="274"/>
    </location>
</feature>
<evidence type="ECO:0000259" key="4">
    <source>
        <dbReference type="Pfam" id="PF00248"/>
    </source>
</evidence>
<dbReference type="PIRSF" id="PIRSF000097">
    <property type="entry name" value="AKR"/>
    <property type="match status" value="1"/>
</dbReference>
<dbReference type="Pfam" id="PF00248">
    <property type="entry name" value="Aldo_ket_red"/>
    <property type="match status" value="1"/>
</dbReference>
<dbReference type="PANTHER" id="PTHR43638">
    <property type="entry name" value="OXIDOREDUCTASE, ALDO/KETO REDUCTASE FAMILY PROTEIN"/>
    <property type="match status" value="1"/>
</dbReference>
<proteinExistence type="predicted"/>
<gene>
    <name evidence="5" type="ORF">RBI15_01825</name>
</gene>
<dbReference type="InterPro" id="IPR020471">
    <property type="entry name" value="AKR"/>
</dbReference>
<feature type="site" description="Lowers pKa of active site Tyr" evidence="3">
    <location>
        <position position="82"/>
    </location>
</feature>
<dbReference type="GO" id="GO:0016491">
    <property type="term" value="F:oxidoreductase activity"/>
    <property type="evidence" value="ECO:0007669"/>
    <property type="project" value="InterPro"/>
</dbReference>
<evidence type="ECO:0000256" key="2">
    <source>
        <dbReference type="PIRSR" id="PIRSR000097-2"/>
    </source>
</evidence>
<dbReference type="InterPro" id="IPR036812">
    <property type="entry name" value="NAD(P)_OxRdtase_dom_sf"/>
</dbReference>
<feature type="active site" description="Proton donor" evidence="1">
    <location>
        <position position="56"/>
    </location>
</feature>
<sequence length="286" mass="32362">MEKRHTLTLNNGMKMPKMGMGTWYLGENKQTEETEIRALRAGIDAGIQLIDTAEMYGNGRSEKLIAKAIEGYDREKLFLVSKVLPNNAGRMHIFKSIQQTLSNLKTDYLDMYLLHWRGSIPLEETISCMEQLVKEGKIRSWGVSNFDTDDMEELFQIPAGRHCAVNQVLYHLGSRGVEYDLLPWLKEHNVPLMAYCPLAQAGDLRKGLLENKVVKQVAKNHEVTEIQILLAFVLHQGNVIAIPRSGKAEHVLQNQKACEIILTDEEYAALDAAYPAPTHKTYLDIV</sequence>
<protein>
    <submittedName>
        <fullName evidence="5">Aldo/keto reductase</fullName>
    </submittedName>
</protein>
<dbReference type="PANTHER" id="PTHR43638:SF3">
    <property type="entry name" value="ALDEHYDE REDUCTASE"/>
    <property type="match status" value="1"/>
</dbReference>
<dbReference type="Proteomes" id="UP001243496">
    <property type="component" value="Chromosome"/>
</dbReference>
<evidence type="ECO:0000313" key="6">
    <source>
        <dbReference type="Proteomes" id="UP001243496"/>
    </source>
</evidence>
<dbReference type="InterPro" id="IPR023210">
    <property type="entry name" value="NADP_OxRdtase_dom"/>
</dbReference>
<dbReference type="Gene3D" id="3.20.20.100">
    <property type="entry name" value="NADP-dependent oxidoreductase domain"/>
    <property type="match status" value="1"/>
</dbReference>